<proteinExistence type="predicted"/>
<dbReference type="EMBL" id="BIFT01000002">
    <property type="protein sequence ID" value="GCE29573.1"/>
    <property type="molecule type" value="Genomic_DNA"/>
</dbReference>
<dbReference type="RefSeq" id="WP_126629813.1">
    <property type="nucleotide sequence ID" value="NZ_BIFT01000002.1"/>
</dbReference>
<comment type="caution">
    <text evidence="1">The sequence shown here is derived from an EMBL/GenBank/DDBJ whole genome shotgun (WGS) entry which is preliminary data.</text>
</comment>
<protein>
    <submittedName>
        <fullName evidence="1">Uncharacterized protein</fullName>
    </submittedName>
</protein>
<dbReference type="Proteomes" id="UP000287171">
    <property type="component" value="Unassembled WGS sequence"/>
</dbReference>
<evidence type="ECO:0000313" key="1">
    <source>
        <dbReference type="EMBL" id="GCE29573.1"/>
    </source>
</evidence>
<organism evidence="1 2">
    <name type="scientific">Dictyobacter alpinus</name>
    <dbReference type="NCBI Taxonomy" id="2014873"/>
    <lineage>
        <taxon>Bacteria</taxon>
        <taxon>Bacillati</taxon>
        <taxon>Chloroflexota</taxon>
        <taxon>Ktedonobacteria</taxon>
        <taxon>Ktedonobacterales</taxon>
        <taxon>Dictyobacteraceae</taxon>
        <taxon>Dictyobacter</taxon>
    </lineage>
</organism>
<dbReference type="AlphaFoldDB" id="A0A402BDV9"/>
<gene>
    <name evidence="1" type="ORF">KDA_50570</name>
</gene>
<accession>A0A402BDV9</accession>
<sequence length="67" mass="8075">MMGTKERHFAPMTHISLEELVPQNYFYRSLEQKLYLRIASRKILVEERWLLSIFFISFLVGKEVLKV</sequence>
<evidence type="ECO:0000313" key="2">
    <source>
        <dbReference type="Proteomes" id="UP000287171"/>
    </source>
</evidence>
<keyword evidence="2" id="KW-1185">Reference proteome</keyword>
<reference evidence="2" key="1">
    <citation type="submission" date="2018-12" db="EMBL/GenBank/DDBJ databases">
        <title>Tengunoibacter tsumagoiensis gen. nov., sp. nov., Dictyobacter kobayashii sp. nov., D. alpinus sp. nov., and D. joshuensis sp. nov. and description of Dictyobacteraceae fam. nov. within the order Ktedonobacterales isolated from Tengu-no-mugimeshi.</title>
        <authorList>
            <person name="Wang C.M."/>
            <person name="Zheng Y."/>
            <person name="Sakai Y."/>
            <person name="Toyoda A."/>
            <person name="Minakuchi Y."/>
            <person name="Abe K."/>
            <person name="Yokota A."/>
            <person name="Yabe S."/>
        </authorList>
    </citation>
    <scope>NUCLEOTIDE SEQUENCE [LARGE SCALE GENOMIC DNA]</scope>
    <source>
        <strain evidence="2">Uno16</strain>
    </source>
</reference>
<dbReference type="OrthoDB" id="39285at200795"/>
<name>A0A402BDV9_9CHLR</name>